<dbReference type="AlphaFoldDB" id="A0A9D4BSZ1"/>
<reference evidence="2" key="1">
    <citation type="journal article" date="2019" name="bioRxiv">
        <title>The Genome of the Zebra Mussel, Dreissena polymorpha: A Resource for Invasive Species Research.</title>
        <authorList>
            <person name="McCartney M.A."/>
            <person name="Auch B."/>
            <person name="Kono T."/>
            <person name="Mallez S."/>
            <person name="Zhang Y."/>
            <person name="Obille A."/>
            <person name="Becker A."/>
            <person name="Abrahante J.E."/>
            <person name="Garbe J."/>
            <person name="Badalamenti J.P."/>
            <person name="Herman A."/>
            <person name="Mangelson H."/>
            <person name="Liachko I."/>
            <person name="Sullivan S."/>
            <person name="Sone E.D."/>
            <person name="Koren S."/>
            <person name="Silverstein K.A.T."/>
            <person name="Beckman K.B."/>
            <person name="Gohl D.M."/>
        </authorList>
    </citation>
    <scope>NUCLEOTIDE SEQUENCE</scope>
    <source>
        <strain evidence="2">Duluth1</strain>
        <tissue evidence="2">Whole animal</tissue>
    </source>
</reference>
<accession>A0A9D4BSZ1</accession>
<gene>
    <name evidence="2" type="ORF">DPMN_066638</name>
</gene>
<reference evidence="2" key="2">
    <citation type="submission" date="2020-11" db="EMBL/GenBank/DDBJ databases">
        <authorList>
            <person name="McCartney M.A."/>
            <person name="Auch B."/>
            <person name="Kono T."/>
            <person name="Mallez S."/>
            <person name="Becker A."/>
            <person name="Gohl D.M."/>
            <person name="Silverstein K.A.T."/>
            <person name="Koren S."/>
            <person name="Bechman K.B."/>
            <person name="Herman A."/>
            <person name="Abrahante J.E."/>
            <person name="Garbe J."/>
        </authorList>
    </citation>
    <scope>NUCLEOTIDE SEQUENCE</scope>
    <source>
        <strain evidence="2">Duluth1</strain>
        <tissue evidence="2">Whole animal</tissue>
    </source>
</reference>
<feature type="compositionally biased region" description="Basic residues" evidence="1">
    <location>
        <begin position="39"/>
        <end position="56"/>
    </location>
</feature>
<evidence type="ECO:0000313" key="2">
    <source>
        <dbReference type="EMBL" id="KAH3707239.1"/>
    </source>
</evidence>
<dbReference type="Proteomes" id="UP000828390">
    <property type="component" value="Unassembled WGS sequence"/>
</dbReference>
<evidence type="ECO:0000313" key="3">
    <source>
        <dbReference type="Proteomes" id="UP000828390"/>
    </source>
</evidence>
<organism evidence="2 3">
    <name type="scientific">Dreissena polymorpha</name>
    <name type="common">Zebra mussel</name>
    <name type="synonym">Mytilus polymorpha</name>
    <dbReference type="NCBI Taxonomy" id="45954"/>
    <lineage>
        <taxon>Eukaryota</taxon>
        <taxon>Metazoa</taxon>
        <taxon>Spiralia</taxon>
        <taxon>Lophotrochozoa</taxon>
        <taxon>Mollusca</taxon>
        <taxon>Bivalvia</taxon>
        <taxon>Autobranchia</taxon>
        <taxon>Heteroconchia</taxon>
        <taxon>Euheterodonta</taxon>
        <taxon>Imparidentia</taxon>
        <taxon>Neoheterodontei</taxon>
        <taxon>Myida</taxon>
        <taxon>Dreissenoidea</taxon>
        <taxon>Dreissenidae</taxon>
        <taxon>Dreissena</taxon>
    </lineage>
</organism>
<proteinExistence type="predicted"/>
<evidence type="ECO:0000256" key="1">
    <source>
        <dbReference type="SAM" id="MobiDB-lite"/>
    </source>
</evidence>
<protein>
    <submittedName>
        <fullName evidence="2">Uncharacterized protein</fullName>
    </submittedName>
</protein>
<name>A0A9D4BSZ1_DREPO</name>
<keyword evidence="3" id="KW-1185">Reference proteome</keyword>
<comment type="caution">
    <text evidence="2">The sequence shown here is derived from an EMBL/GenBank/DDBJ whole genome shotgun (WGS) entry which is preliminary data.</text>
</comment>
<feature type="region of interest" description="Disordered" evidence="1">
    <location>
        <begin position="39"/>
        <end position="64"/>
    </location>
</feature>
<sequence length="64" mass="7569">MGQLSRELRQLTRRYRVSTLLERLGISQLRDTAHTQLKSLRKAKNMKRKARDRTKKTLAFTTNP</sequence>
<dbReference type="EMBL" id="JAIWYP010000014">
    <property type="protein sequence ID" value="KAH3707239.1"/>
    <property type="molecule type" value="Genomic_DNA"/>
</dbReference>